<reference evidence="1 2" key="1">
    <citation type="submission" date="2021-06" db="EMBL/GenBank/DDBJ databases">
        <title>Caerostris extrusa draft genome.</title>
        <authorList>
            <person name="Kono N."/>
            <person name="Arakawa K."/>
        </authorList>
    </citation>
    <scope>NUCLEOTIDE SEQUENCE [LARGE SCALE GENOMIC DNA]</scope>
</reference>
<organism evidence="1 2">
    <name type="scientific">Caerostris extrusa</name>
    <name type="common">Bark spider</name>
    <name type="synonym">Caerostris bankana</name>
    <dbReference type="NCBI Taxonomy" id="172846"/>
    <lineage>
        <taxon>Eukaryota</taxon>
        <taxon>Metazoa</taxon>
        <taxon>Ecdysozoa</taxon>
        <taxon>Arthropoda</taxon>
        <taxon>Chelicerata</taxon>
        <taxon>Arachnida</taxon>
        <taxon>Araneae</taxon>
        <taxon>Araneomorphae</taxon>
        <taxon>Entelegynae</taxon>
        <taxon>Araneoidea</taxon>
        <taxon>Araneidae</taxon>
        <taxon>Caerostris</taxon>
    </lineage>
</organism>
<dbReference type="EMBL" id="BPLR01010517">
    <property type="protein sequence ID" value="GIY39841.1"/>
    <property type="molecule type" value="Genomic_DNA"/>
</dbReference>
<keyword evidence="2" id="KW-1185">Reference proteome</keyword>
<dbReference type="AlphaFoldDB" id="A0AAV4T3C3"/>
<name>A0AAV4T3C3_CAEEX</name>
<comment type="caution">
    <text evidence="1">The sequence shown here is derived from an EMBL/GenBank/DDBJ whole genome shotgun (WGS) entry which is preliminary data.</text>
</comment>
<dbReference type="Proteomes" id="UP001054945">
    <property type="component" value="Unassembled WGS sequence"/>
</dbReference>
<sequence>MIIEFWRSPKSEFSKVITPHSVCRRGQLEVNGKENFQCCSFIQDLFGEHQQVGQTCPSGHMGRIHRHW</sequence>
<evidence type="ECO:0000313" key="1">
    <source>
        <dbReference type="EMBL" id="GIY39841.1"/>
    </source>
</evidence>
<accession>A0AAV4T3C3</accession>
<evidence type="ECO:0000313" key="2">
    <source>
        <dbReference type="Proteomes" id="UP001054945"/>
    </source>
</evidence>
<gene>
    <name evidence="1" type="ORF">CEXT_166611</name>
</gene>
<protein>
    <submittedName>
        <fullName evidence="1">Uncharacterized protein</fullName>
    </submittedName>
</protein>
<proteinExistence type="predicted"/>